<keyword evidence="12" id="KW-0628">Postsynaptic cell membrane</keyword>
<name>A0A1D2N1B0_ORCCI</name>
<feature type="transmembrane region" description="Helical" evidence="20">
    <location>
        <begin position="536"/>
        <end position="555"/>
    </location>
</feature>
<keyword evidence="4 20" id="KW-0812">Transmembrane</keyword>
<keyword evidence="8" id="KW-0406">Ion transport</keyword>
<feature type="binding site" evidence="16">
    <location>
        <position position="662"/>
    </location>
    <ligand>
        <name>L-glutamate</name>
        <dbReference type="ChEBI" id="CHEBI:29985"/>
    </ligand>
</feature>
<feature type="region of interest" description="Disordered" evidence="19">
    <location>
        <begin position="856"/>
        <end position="909"/>
    </location>
</feature>
<evidence type="ECO:0000259" key="22">
    <source>
        <dbReference type="SMART" id="SM00918"/>
    </source>
</evidence>
<accession>A0A1D2N1B0</accession>
<dbReference type="SMART" id="SM00918">
    <property type="entry name" value="Lig_chan-Glu_bd"/>
    <property type="match status" value="1"/>
</dbReference>
<evidence type="ECO:0000256" key="3">
    <source>
        <dbReference type="ARBA" id="ARBA00022475"/>
    </source>
</evidence>
<dbReference type="EMBL" id="LJIJ01000318">
    <property type="protein sequence ID" value="ODM98834.1"/>
    <property type="molecule type" value="Genomic_DNA"/>
</dbReference>
<dbReference type="Pfam" id="PF10613">
    <property type="entry name" value="Lig_chan-Glu_bd"/>
    <property type="match status" value="1"/>
</dbReference>
<dbReference type="GO" id="GO:0045211">
    <property type="term" value="C:postsynaptic membrane"/>
    <property type="evidence" value="ECO:0007669"/>
    <property type="project" value="UniProtKB-SubCell"/>
</dbReference>
<keyword evidence="3" id="KW-1003">Cell membrane</keyword>
<keyword evidence="5" id="KW-0732">Signal</keyword>
<evidence type="ECO:0000256" key="13">
    <source>
        <dbReference type="ARBA" id="ARBA00023286"/>
    </source>
</evidence>
<dbReference type="Gene3D" id="3.40.190.10">
    <property type="entry name" value="Periplasmic binding protein-like II"/>
    <property type="match status" value="2"/>
</dbReference>
<dbReference type="Pfam" id="PF00060">
    <property type="entry name" value="Lig_chan"/>
    <property type="match status" value="1"/>
</dbReference>
<organism evidence="23 24">
    <name type="scientific">Orchesella cincta</name>
    <name type="common">Springtail</name>
    <name type="synonym">Podura cincta</name>
    <dbReference type="NCBI Taxonomy" id="48709"/>
    <lineage>
        <taxon>Eukaryota</taxon>
        <taxon>Metazoa</taxon>
        <taxon>Ecdysozoa</taxon>
        <taxon>Arthropoda</taxon>
        <taxon>Hexapoda</taxon>
        <taxon>Collembola</taxon>
        <taxon>Entomobryomorpha</taxon>
        <taxon>Entomobryoidea</taxon>
        <taxon>Orchesellidae</taxon>
        <taxon>Orchesellinae</taxon>
        <taxon>Orchesella</taxon>
    </lineage>
</organism>
<dbReference type="AlphaFoldDB" id="A0A1D2N1B0"/>
<feature type="domain" description="Ionotropic glutamate receptor L-glutamate and glycine-binding" evidence="22">
    <location>
        <begin position="415"/>
        <end position="480"/>
    </location>
</feature>
<dbReference type="SUPFAM" id="SSF53822">
    <property type="entry name" value="Periplasmic binding protein-like I"/>
    <property type="match status" value="1"/>
</dbReference>
<evidence type="ECO:0000256" key="5">
    <source>
        <dbReference type="ARBA" id="ARBA00022729"/>
    </source>
</evidence>
<feature type="site" description="Crucial to convey clamshell closure to channel opening" evidence="17">
    <location>
        <position position="641"/>
    </location>
</feature>
<dbReference type="InterPro" id="IPR001320">
    <property type="entry name" value="Iontro_rcpt_C"/>
</dbReference>
<dbReference type="InterPro" id="IPR015683">
    <property type="entry name" value="Ionotropic_Glu_rcpt"/>
</dbReference>
<evidence type="ECO:0000259" key="21">
    <source>
        <dbReference type="SMART" id="SM00079"/>
    </source>
</evidence>
<evidence type="ECO:0000256" key="15">
    <source>
        <dbReference type="ARBA" id="ARBA00034104"/>
    </source>
</evidence>
<evidence type="ECO:0000256" key="1">
    <source>
        <dbReference type="ARBA" id="ARBA00008685"/>
    </source>
</evidence>
<evidence type="ECO:0000313" key="23">
    <source>
        <dbReference type="EMBL" id="ODM98834.1"/>
    </source>
</evidence>
<sequence>MSGLFDEADPSEETAFKHAVERVNAEITVLPRSRLSTQIERLSFGDSYHASNKVCQMMREGIAAIFGPQSPEAASHVQSICDAFEIPHIETKWDYKIRKENYLINLYPHPMTLSKAYNDLVEAFNWETYVIIYENNERLYTLQDLIKASAPSTRKAVLKQLPEGDDYRSLLKDILYATDIFNIFIDCSTDKVPEVLKQAQQVGLMTYHYSYIITSLDIHTLDLVDFSYGDINITAYRIVDPDRPEVDAIVKQWNSHISVDNYNSRSHMYGGPYYVYNDILFFLQTETALVYDAVFLFGKALHVLDSSQRIDIKPLNCDSKETWQHGYSIINYMKMVQLQGLTGLIQFNTSGYRTDVQMDVVQLKRDGLRKIGTWDSKFVTKFNWTKQDAEIEAVQDDTIDLKNRTLTVTTIKNDPFLMLKISTEPLTGNEQFEGYTVDLLNELSKELGFKYNIKLVSDGSYGSLNKETGKWNGMIREVIDGEADIAVADLSVNKDRQSALDFTMPFMNLGISILFVEPKFKAPELFSFMNPFAVDVWMYMFYAFFGVSIVLFIIARVSPMEWDCPHPCIEDPDELENQFTLLNSFWFTIGSLMQQGSDIAPKATSTRMMAGIWWFFTLIMVSSYTANLASFLLVQEKDEPIKSLQDLARQDVIKYGCVGTGSTASFFKFSPFPERVVMWKKMEEWNSKSPGILPKDNVAGRDKVLRDEGKYAFFMESTVIEYAVERVCGLYQVGGLLDSKGYGVGMHSPYRQYFNGGILRLQENGILDKLKRKWWKEERKGTGCAAEGGESGVTPLRIANVGGVFVVLVGGCAVAIIFAFVEFFWENRKIATDEGGTVVEEMSKELKFALSCSSNSKPVKKEKKDSLSSQEGNGEPQDSNQYLDLGLDSYGFPNAPPRANGGINQDGYT</sequence>
<comment type="similarity">
    <text evidence="1">Belongs to the glutamate-gated ion channel (TC 1.A.10.1) family.</text>
</comment>
<comment type="caution">
    <text evidence="23">The sequence shown here is derived from an EMBL/GenBank/DDBJ whole genome shotgun (WGS) entry which is preliminary data.</text>
</comment>
<dbReference type="SUPFAM" id="SSF53850">
    <property type="entry name" value="Periplasmic binding protein-like II"/>
    <property type="match status" value="1"/>
</dbReference>
<feature type="transmembrane region" description="Helical" evidence="20">
    <location>
        <begin position="801"/>
        <end position="825"/>
    </location>
</feature>
<dbReference type="CDD" id="cd06382">
    <property type="entry name" value="PBP1_iGluR_Kainate"/>
    <property type="match status" value="1"/>
</dbReference>
<keyword evidence="24" id="KW-1185">Reference proteome</keyword>
<feature type="binding site" evidence="16">
    <location>
        <position position="496"/>
    </location>
    <ligand>
        <name>L-glutamate</name>
        <dbReference type="ChEBI" id="CHEBI:29985"/>
    </ligand>
</feature>
<evidence type="ECO:0000256" key="20">
    <source>
        <dbReference type="SAM" id="Phobius"/>
    </source>
</evidence>
<dbReference type="SUPFAM" id="SSF81324">
    <property type="entry name" value="Voltage-gated potassium channels"/>
    <property type="match status" value="1"/>
</dbReference>
<dbReference type="FunFam" id="1.10.287.70:FF:000010">
    <property type="entry name" value="Putative glutamate receptor ionotropic kainate 1"/>
    <property type="match status" value="1"/>
</dbReference>
<dbReference type="InterPro" id="IPR019594">
    <property type="entry name" value="Glu/Gly-bd"/>
</dbReference>
<dbReference type="PANTHER" id="PTHR18966">
    <property type="entry name" value="IONOTROPIC GLUTAMATE RECEPTOR"/>
    <property type="match status" value="1"/>
</dbReference>
<feature type="site" description="Interaction with the cone snail toxin Con-ikot-ikot" evidence="17">
    <location>
        <position position="668"/>
    </location>
</feature>
<feature type="compositionally biased region" description="Polar residues" evidence="19">
    <location>
        <begin position="867"/>
        <end position="882"/>
    </location>
</feature>
<dbReference type="Pfam" id="PF01094">
    <property type="entry name" value="ANF_receptor"/>
    <property type="match status" value="1"/>
</dbReference>
<keyword evidence="7" id="KW-0770">Synapse</keyword>
<feature type="binding site" evidence="16">
    <location>
        <position position="491"/>
    </location>
    <ligand>
        <name>L-glutamate</name>
        <dbReference type="ChEBI" id="CHEBI:29985"/>
    </ligand>
</feature>
<dbReference type="Gene3D" id="3.40.50.2300">
    <property type="match status" value="2"/>
</dbReference>
<evidence type="ECO:0000256" key="17">
    <source>
        <dbReference type="PIRSR" id="PIRSR601508-2"/>
    </source>
</evidence>
<evidence type="ECO:0000256" key="12">
    <source>
        <dbReference type="ARBA" id="ARBA00023257"/>
    </source>
</evidence>
<feature type="transmembrane region" description="Helical" evidence="20">
    <location>
        <begin position="612"/>
        <end position="634"/>
    </location>
</feature>
<dbReference type="OrthoDB" id="5984008at2759"/>
<dbReference type="GO" id="GO:0007166">
    <property type="term" value="P:cell surface receptor signaling pathway"/>
    <property type="evidence" value="ECO:0007669"/>
    <property type="project" value="UniProtKB-ARBA"/>
</dbReference>
<evidence type="ECO:0000256" key="18">
    <source>
        <dbReference type="PIRSR" id="PIRSR601508-3"/>
    </source>
</evidence>
<comment type="subcellular location">
    <subcellularLocation>
        <location evidence="15">Postsynaptic cell membrane</location>
        <topology evidence="15">Multi-pass membrane protein</topology>
    </subcellularLocation>
</comment>
<feature type="domain" description="Ionotropic glutamate receptor C-terminal" evidence="21">
    <location>
        <begin position="405"/>
        <end position="777"/>
    </location>
</feature>
<proteinExistence type="inferred from homology"/>
<evidence type="ECO:0000256" key="2">
    <source>
        <dbReference type="ARBA" id="ARBA00022448"/>
    </source>
</evidence>
<evidence type="ECO:0000256" key="4">
    <source>
        <dbReference type="ARBA" id="ARBA00022692"/>
    </source>
</evidence>
<feature type="binding site" evidence="16">
    <location>
        <position position="716"/>
    </location>
    <ligand>
        <name>L-glutamate</name>
        <dbReference type="ChEBI" id="CHEBI:29985"/>
    </ligand>
</feature>
<evidence type="ECO:0000256" key="11">
    <source>
        <dbReference type="ARBA" id="ARBA00023180"/>
    </source>
</evidence>
<keyword evidence="13" id="KW-1071">Ligand-gated ion channel</keyword>
<evidence type="ECO:0000256" key="19">
    <source>
        <dbReference type="SAM" id="MobiDB-lite"/>
    </source>
</evidence>
<gene>
    <name evidence="23" type="ORF">Ocin01_07843</name>
</gene>
<feature type="disulfide bond" evidence="18">
    <location>
        <begin position="728"/>
        <end position="784"/>
    </location>
</feature>
<feature type="binding site" evidence="16">
    <location>
        <position position="663"/>
    </location>
    <ligand>
        <name>L-glutamate</name>
        <dbReference type="ChEBI" id="CHEBI:29985"/>
    </ligand>
</feature>
<evidence type="ECO:0000256" key="7">
    <source>
        <dbReference type="ARBA" id="ARBA00023018"/>
    </source>
</evidence>
<keyword evidence="6 20" id="KW-1133">Transmembrane helix</keyword>
<evidence type="ECO:0000256" key="10">
    <source>
        <dbReference type="ARBA" id="ARBA00023170"/>
    </source>
</evidence>
<keyword evidence="10 23" id="KW-0675">Receptor</keyword>
<keyword evidence="2" id="KW-0813">Transport</keyword>
<evidence type="ECO:0000256" key="8">
    <source>
        <dbReference type="ARBA" id="ARBA00023065"/>
    </source>
</evidence>
<dbReference type="InterPro" id="IPR001828">
    <property type="entry name" value="ANF_lig-bd_rcpt"/>
</dbReference>
<keyword evidence="11" id="KW-0325">Glycoprotein</keyword>
<dbReference type="GO" id="GO:0022824">
    <property type="term" value="F:transmitter-gated monoatomic ion channel activity"/>
    <property type="evidence" value="ECO:0007669"/>
    <property type="project" value="UniProtKB-ARBA"/>
</dbReference>
<keyword evidence="18" id="KW-1015">Disulfide bond</keyword>
<reference evidence="23 24" key="1">
    <citation type="journal article" date="2016" name="Genome Biol. Evol.">
        <title>Gene Family Evolution Reflects Adaptation to Soil Environmental Stressors in the Genome of the Collembolan Orchesella cincta.</title>
        <authorList>
            <person name="Faddeeva-Vakhrusheva A."/>
            <person name="Derks M.F."/>
            <person name="Anvar S.Y."/>
            <person name="Agamennone V."/>
            <person name="Suring W."/>
            <person name="Smit S."/>
            <person name="van Straalen N.M."/>
            <person name="Roelofs D."/>
        </authorList>
    </citation>
    <scope>NUCLEOTIDE SEQUENCE [LARGE SCALE GENOMIC DNA]</scope>
    <source>
        <tissue evidence="23">Mixed pool</tissue>
    </source>
</reference>
<dbReference type="FunFam" id="3.40.190.10:FF:000001">
    <property type="entry name" value="Glutamate receptor ionotropic, kainate 2"/>
    <property type="match status" value="1"/>
</dbReference>
<protein>
    <submittedName>
        <fullName evidence="23">Glutamate receptor ionotropic, kainate 2</fullName>
    </submittedName>
</protein>
<dbReference type="STRING" id="48709.A0A1D2N1B0"/>
<evidence type="ECO:0000256" key="9">
    <source>
        <dbReference type="ARBA" id="ARBA00023136"/>
    </source>
</evidence>
<evidence type="ECO:0000256" key="6">
    <source>
        <dbReference type="ARBA" id="ARBA00022989"/>
    </source>
</evidence>
<dbReference type="InterPro" id="IPR028082">
    <property type="entry name" value="Peripla_BP_I"/>
</dbReference>
<dbReference type="Proteomes" id="UP000094527">
    <property type="component" value="Unassembled WGS sequence"/>
</dbReference>
<keyword evidence="9 20" id="KW-0472">Membrane</keyword>
<evidence type="ECO:0000256" key="14">
    <source>
        <dbReference type="ARBA" id="ARBA00023303"/>
    </source>
</evidence>
<dbReference type="SMART" id="SM00079">
    <property type="entry name" value="PBPe"/>
    <property type="match status" value="1"/>
</dbReference>
<dbReference type="Gene3D" id="1.10.287.70">
    <property type="match status" value="1"/>
</dbReference>
<evidence type="ECO:0000313" key="24">
    <source>
        <dbReference type="Proteomes" id="UP000094527"/>
    </source>
</evidence>
<keyword evidence="14" id="KW-0407">Ion channel</keyword>
<dbReference type="PRINTS" id="PR00177">
    <property type="entry name" value="NMDARECEPTOR"/>
</dbReference>
<dbReference type="OMA" id="CCTAHEP"/>
<dbReference type="InterPro" id="IPR001508">
    <property type="entry name" value="Iono_Glu_rcpt_met"/>
</dbReference>
<evidence type="ECO:0000256" key="16">
    <source>
        <dbReference type="PIRSR" id="PIRSR601508-1"/>
    </source>
</evidence>